<reference evidence="7 8" key="1">
    <citation type="submission" date="2015-04" db="EMBL/GenBank/DDBJ databases">
        <authorList>
            <person name="Syromyatnikov M.Y."/>
            <person name="Popov V.N."/>
        </authorList>
    </citation>
    <scope>NUCLEOTIDE SEQUENCE [LARGE SCALE GENOMIC DNA]</scope>
</reference>
<dbReference type="OrthoDB" id="269405at2759"/>
<evidence type="ECO:0000256" key="1">
    <source>
        <dbReference type="ARBA" id="ARBA00004496"/>
    </source>
</evidence>
<dbReference type="Pfam" id="PF25789">
    <property type="entry name" value="TPR_NAA35"/>
    <property type="match status" value="1"/>
</dbReference>
<keyword evidence="3" id="KW-0963">Cytoplasm</keyword>
<feature type="domain" description="NAA35-like N-terminal" evidence="5">
    <location>
        <begin position="41"/>
        <end position="133"/>
    </location>
</feature>
<evidence type="ECO:0000256" key="3">
    <source>
        <dbReference type="ARBA" id="ARBA00022490"/>
    </source>
</evidence>
<dbReference type="PANTHER" id="PTHR21373:SF0">
    <property type="entry name" value="N-ALPHA-ACETYLTRANSFERASE 35, NATC AUXILIARY SUBUNIT"/>
    <property type="match status" value="1"/>
</dbReference>
<dbReference type="AlphaFoldDB" id="A0A1J1I8T9"/>
<feature type="domain" description="NAA35-like TPR repeats" evidence="6">
    <location>
        <begin position="325"/>
        <end position="704"/>
    </location>
</feature>
<protein>
    <recommendedName>
        <fullName evidence="4">Protein MAK10 homolog</fullName>
    </recommendedName>
</protein>
<dbReference type="Proteomes" id="UP000183832">
    <property type="component" value="Unassembled WGS sequence"/>
</dbReference>
<dbReference type="InterPro" id="IPR007244">
    <property type="entry name" value="Naa35_N"/>
</dbReference>
<dbReference type="Pfam" id="PF04112">
    <property type="entry name" value="Mak10"/>
    <property type="match status" value="2"/>
</dbReference>
<feature type="domain" description="NAA35-like N-terminal" evidence="5">
    <location>
        <begin position="136"/>
        <end position="186"/>
    </location>
</feature>
<keyword evidence="8" id="KW-1185">Reference proteome</keyword>
<evidence type="ECO:0000313" key="7">
    <source>
        <dbReference type="EMBL" id="CRK96643.1"/>
    </source>
</evidence>
<organism evidence="7 8">
    <name type="scientific">Clunio marinus</name>
    <dbReference type="NCBI Taxonomy" id="568069"/>
    <lineage>
        <taxon>Eukaryota</taxon>
        <taxon>Metazoa</taxon>
        <taxon>Ecdysozoa</taxon>
        <taxon>Arthropoda</taxon>
        <taxon>Hexapoda</taxon>
        <taxon>Insecta</taxon>
        <taxon>Pterygota</taxon>
        <taxon>Neoptera</taxon>
        <taxon>Endopterygota</taxon>
        <taxon>Diptera</taxon>
        <taxon>Nematocera</taxon>
        <taxon>Chironomoidea</taxon>
        <taxon>Chironomidae</taxon>
        <taxon>Clunio</taxon>
    </lineage>
</organism>
<dbReference type="STRING" id="568069.A0A1J1I8T9"/>
<accession>A0A1J1I8T9</accession>
<evidence type="ECO:0000256" key="2">
    <source>
        <dbReference type="ARBA" id="ARBA00006289"/>
    </source>
</evidence>
<dbReference type="EMBL" id="CVRI01000044">
    <property type="protein sequence ID" value="CRK96643.1"/>
    <property type="molecule type" value="Genomic_DNA"/>
</dbReference>
<dbReference type="GO" id="GO:0031417">
    <property type="term" value="C:NatC complex"/>
    <property type="evidence" value="ECO:0007669"/>
    <property type="project" value="InterPro"/>
</dbReference>
<sequence>MFKFDMGDSSQSTQQENKPNYNWKDIKDEFFDCVEKLEVGELEMQDIFTLSESTSAVVMLDKASDIGHFEKKEDFPLSFKVAVETGQLKLKDFTYSELIGIFDSLFACLASWIQGTSIVQSILTCLYLHNTAAIEDKYLMSFCNGILKISRTISNFILRAGVYEEEDFQSNLFNFDLCDEIIARKVLAALRDSENSIQNCLRKLNSSDDEFKDLTAIISRIKYLRLMLQCLLELFPTRLVSPDESKMSDITKLLAGAIEVFPEIKKTIDRGTQPDPESHSPNPIGFSPNVNLRLIPPTFPRYPRIISRVDALNFLEELPKNIRLACKVIQFTNFQSVLSFFLEFSRIAEPCLLSRSVLQIIYFPAKGKVFGTLNLNEILKDSARDFIGPPGLLPRHQLFHDVQAKECIDLFFFNNGHIFARLIEVFGYYRSRQRYKIEELLTDFSNMQYEAEQVDAYCRKQFSSCTSADNCFESWSIYYSLRAMLHFLLLGFELELYSICEYFYIYWYMENVTLSWIISTLAQAEACLVEQKCSTEEFKNLSRGQKRTRLIKKMKPFDREMKIMQTLQSLCAGFCKAVGGFMKAGRIPKPLPEFDSEKFRYEHRFAAFVDFTAPQMISYQEFKENQEQIFTAGQEVLFLGSSHSFSQAKNILENLPNLDQELTSMLKVAKNNMVVMKLLANGHKKESKLTPNFDFSIHPCFPAIKQL</sequence>
<evidence type="ECO:0000259" key="5">
    <source>
        <dbReference type="Pfam" id="PF04112"/>
    </source>
</evidence>
<comment type="similarity">
    <text evidence="2">Belongs to the MAK10 family.</text>
</comment>
<gene>
    <name evidence="7" type="ORF">CLUMA_CG010002</name>
</gene>
<proteinExistence type="inferred from homology"/>
<dbReference type="InterPro" id="IPR057983">
    <property type="entry name" value="NAA35-like_N"/>
</dbReference>
<dbReference type="PANTHER" id="PTHR21373">
    <property type="entry name" value="GLUCOSE REPRESSIBLE PROTEIN MAK10"/>
    <property type="match status" value="1"/>
</dbReference>
<name>A0A1J1I8T9_9DIPT</name>
<evidence type="ECO:0000313" key="8">
    <source>
        <dbReference type="Proteomes" id="UP000183832"/>
    </source>
</evidence>
<evidence type="ECO:0000259" key="6">
    <source>
        <dbReference type="Pfam" id="PF25789"/>
    </source>
</evidence>
<evidence type="ECO:0000256" key="4">
    <source>
        <dbReference type="ARBA" id="ARBA00030494"/>
    </source>
</evidence>
<dbReference type="InterPro" id="IPR057982">
    <property type="entry name" value="TPR_NAA35"/>
</dbReference>
<comment type="subcellular location">
    <subcellularLocation>
        <location evidence="1">Cytoplasm</location>
    </subcellularLocation>
</comment>